<organism evidence="1 2">
    <name type="scientific">Enterococcus faecium</name>
    <name type="common">Streptococcus faecium</name>
    <dbReference type="NCBI Taxonomy" id="1352"/>
    <lineage>
        <taxon>Bacteria</taxon>
        <taxon>Bacillati</taxon>
        <taxon>Bacillota</taxon>
        <taxon>Bacilli</taxon>
        <taxon>Lactobacillales</taxon>
        <taxon>Enterococcaceae</taxon>
        <taxon>Enterococcus</taxon>
    </lineage>
</organism>
<dbReference type="AlphaFoldDB" id="A0A9X1GF20"/>
<dbReference type="EMBL" id="JAIFOC010000337">
    <property type="protein sequence ID" value="MBX4224020.1"/>
    <property type="molecule type" value="Genomic_DNA"/>
</dbReference>
<gene>
    <name evidence="1" type="ORF">KYX88_14880</name>
</gene>
<feature type="non-terminal residue" evidence="1">
    <location>
        <position position="243"/>
    </location>
</feature>
<evidence type="ECO:0000313" key="2">
    <source>
        <dbReference type="Proteomes" id="UP001139644"/>
    </source>
</evidence>
<name>A0A9X1GF20_ENTFC</name>
<evidence type="ECO:0000313" key="1">
    <source>
        <dbReference type="EMBL" id="MBX4224020.1"/>
    </source>
</evidence>
<proteinExistence type="predicted"/>
<accession>A0A9X1GF20</accession>
<dbReference type="Proteomes" id="UP001139644">
    <property type="component" value="Unassembled WGS sequence"/>
</dbReference>
<reference evidence="1" key="1">
    <citation type="journal article" date="2022" name="J. Anim. Sci.">
        <title>Whole genome sequence analyses-based assessment of virulence potential and antimicrobial susceptibilities and resistance of Enterococcus faecium strains isolated from commercial swine and cattle probiotic products.</title>
        <authorList>
            <person name="Shridhar P.B."/>
            <person name="Amachawadi R.G."/>
            <person name="Tokach M."/>
            <person name="Patel I."/>
            <person name="Gangiredla J."/>
            <person name="Mammel M."/>
            <person name="Nagaraja T.G."/>
        </authorList>
    </citation>
    <scope>NUCLEOTIDE SEQUENCE</scope>
    <source>
        <strain evidence="1">EF215</strain>
    </source>
</reference>
<sequence>EIKKQLNKEARQIMKETIHEKEGLIVHRPAFQGKTQEARKLQMQVMPIVESLSRQILELLDNEQTETYQKGKYEGQRFNASRVAYGDLRNFDKKNPPHEQPSLAVAVRIAESGSMIRDDRIEAAKKAAIAIAEFAKKVDIPLLIYGDTADRSAREKTSLFSYKEFEDGFHWLNEPFVTMKPRQNNRDGGVLHMAAANFNSQSAPLQLFRHISDCQPNALEDYTDINSKEAIQEVVKEYDRTGI</sequence>
<protein>
    <submittedName>
        <fullName evidence="1">Uncharacterized protein</fullName>
    </submittedName>
</protein>
<comment type="caution">
    <text evidence="1">The sequence shown here is derived from an EMBL/GenBank/DDBJ whole genome shotgun (WGS) entry which is preliminary data.</text>
</comment>
<feature type="non-terminal residue" evidence="1">
    <location>
        <position position="1"/>
    </location>
</feature>